<evidence type="ECO:0000313" key="1">
    <source>
        <dbReference type="EMBL" id="AVY92652.1"/>
    </source>
</evidence>
<gene>
    <name evidence="1" type="ORF">DAI18_00270</name>
</gene>
<name>A0A2U3TGY1_9NEIS</name>
<evidence type="ECO:0000313" key="2">
    <source>
        <dbReference type="Proteomes" id="UP000244173"/>
    </source>
</evidence>
<dbReference type="AlphaFoldDB" id="A0A2U3TGY1"/>
<reference evidence="1 2" key="1">
    <citation type="submission" date="2018-04" db="EMBL/GenBank/DDBJ databases">
        <title>Denitrifier Microvirgula.</title>
        <authorList>
            <person name="Anderson E."/>
            <person name="Jang J."/>
            <person name="Ishii S."/>
        </authorList>
    </citation>
    <scope>NUCLEOTIDE SEQUENCE [LARGE SCALE GENOMIC DNA]</scope>
    <source>
        <strain evidence="1 2">BE2.4</strain>
    </source>
</reference>
<organism evidence="1 2">
    <name type="scientific">Microvirgula aerodenitrificans</name>
    <dbReference type="NCBI Taxonomy" id="57480"/>
    <lineage>
        <taxon>Bacteria</taxon>
        <taxon>Pseudomonadati</taxon>
        <taxon>Pseudomonadota</taxon>
        <taxon>Betaproteobacteria</taxon>
        <taxon>Neisseriales</taxon>
        <taxon>Aquaspirillaceae</taxon>
        <taxon>Microvirgula</taxon>
    </lineage>
</organism>
<keyword evidence="2" id="KW-1185">Reference proteome</keyword>
<dbReference type="KEGG" id="maer:DAI18_00270"/>
<sequence length="89" mass="10032">MHVQAFIPETSVACFGEGRGCELSWAGEVQGHLVFMRPVSRRMQDEPAAMVNLDALWHSTKCFQMVHRQVIQGGDSPSFQASRRRTIMP</sequence>
<protein>
    <submittedName>
        <fullName evidence="1">Uncharacterized protein</fullName>
    </submittedName>
</protein>
<proteinExistence type="predicted"/>
<dbReference type="EMBL" id="CP028519">
    <property type="protein sequence ID" value="AVY92652.1"/>
    <property type="molecule type" value="Genomic_DNA"/>
</dbReference>
<dbReference type="Proteomes" id="UP000244173">
    <property type="component" value="Chromosome"/>
</dbReference>
<accession>A0A2U3TGY1</accession>